<sequence>MGKKKQLAGSLSHGRLARSLSEKLKHCNKALFTSRLLKQVKPLECKLCKPGGVLATVSSRHRGFCVFIFNEINLALLLVTTKIADMERPRTTNIADMVRPSDMANIFDTEEYCTLN</sequence>
<dbReference type="EMBL" id="JAQIZT010000012">
    <property type="protein sequence ID" value="KAJ6976724.1"/>
    <property type="molecule type" value="Genomic_DNA"/>
</dbReference>
<evidence type="ECO:0000313" key="2">
    <source>
        <dbReference type="Proteomes" id="UP001164929"/>
    </source>
</evidence>
<proteinExistence type="predicted"/>
<organism evidence="1 2">
    <name type="scientific">Populus alba x Populus x berolinensis</name>
    <dbReference type="NCBI Taxonomy" id="444605"/>
    <lineage>
        <taxon>Eukaryota</taxon>
        <taxon>Viridiplantae</taxon>
        <taxon>Streptophyta</taxon>
        <taxon>Embryophyta</taxon>
        <taxon>Tracheophyta</taxon>
        <taxon>Spermatophyta</taxon>
        <taxon>Magnoliopsida</taxon>
        <taxon>eudicotyledons</taxon>
        <taxon>Gunneridae</taxon>
        <taxon>Pentapetalae</taxon>
        <taxon>rosids</taxon>
        <taxon>fabids</taxon>
        <taxon>Malpighiales</taxon>
        <taxon>Salicaceae</taxon>
        <taxon>Saliceae</taxon>
        <taxon>Populus</taxon>
    </lineage>
</organism>
<keyword evidence="2" id="KW-1185">Reference proteome</keyword>
<accession>A0AAD6M1N2</accession>
<comment type="caution">
    <text evidence="1">The sequence shown here is derived from an EMBL/GenBank/DDBJ whole genome shotgun (WGS) entry which is preliminary data.</text>
</comment>
<gene>
    <name evidence="1" type="ORF">NC653_028783</name>
</gene>
<protein>
    <submittedName>
        <fullName evidence="1">Uncharacterized protein</fullName>
    </submittedName>
</protein>
<name>A0AAD6M1N2_9ROSI</name>
<reference evidence="1" key="1">
    <citation type="journal article" date="2023" name="Mol. Ecol. Resour.">
        <title>Chromosome-level genome assembly of a triploid poplar Populus alba 'Berolinensis'.</title>
        <authorList>
            <person name="Chen S."/>
            <person name="Yu Y."/>
            <person name="Wang X."/>
            <person name="Wang S."/>
            <person name="Zhang T."/>
            <person name="Zhou Y."/>
            <person name="He R."/>
            <person name="Meng N."/>
            <person name="Wang Y."/>
            <person name="Liu W."/>
            <person name="Liu Z."/>
            <person name="Liu J."/>
            <person name="Guo Q."/>
            <person name="Huang H."/>
            <person name="Sederoff R.R."/>
            <person name="Wang G."/>
            <person name="Qu G."/>
            <person name="Chen S."/>
        </authorList>
    </citation>
    <scope>NUCLEOTIDE SEQUENCE</scope>
    <source>
        <strain evidence="1">SC-2020</strain>
    </source>
</reference>
<evidence type="ECO:0000313" key="1">
    <source>
        <dbReference type="EMBL" id="KAJ6976724.1"/>
    </source>
</evidence>
<dbReference type="Proteomes" id="UP001164929">
    <property type="component" value="Chromosome 12"/>
</dbReference>
<dbReference type="AlphaFoldDB" id="A0AAD6M1N2"/>